<keyword evidence="2" id="KW-1185">Reference proteome</keyword>
<evidence type="ECO:0000313" key="1">
    <source>
        <dbReference type="EMBL" id="GAA4008865.1"/>
    </source>
</evidence>
<reference evidence="2" key="1">
    <citation type="journal article" date="2019" name="Int. J. Syst. Evol. Microbiol.">
        <title>The Global Catalogue of Microorganisms (GCM) 10K type strain sequencing project: providing services to taxonomists for standard genome sequencing and annotation.</title>
        <authorList>
            <consortium name="The Broad Institute Genomics Platform"/>
            <consortium name="The Broad Institute Genome Sequencing Center for Infectious Disease"/>
            <person name="Wu L."/>
            <person name="Ma J."/>
        </authorList>
    </citation>
    <scope>NUCLEOTIDE SEQUENCE [LARGE SCALE GENOMIC DNA]</scope>
    <source>
        <strain evidence="2">JCM 17342</strain>
    </source>
</reference>
<protein>
    <recommendedName>
        <fullName evidence="3">DUF3558 domain-containing protein</fullName>
    </recommendedName>
</protein>
<evidence type="ECO:0008006" key="3">
    <source>
        <dbReference type="Google" id="ProtNLM"/>
    </source>
</evidence>
<sequence>MVAALALLTACGSVRGEAVAAAPATGRSEVKAVAVDLCSKLNWGDLGYPGVGDPKSRPTKTGDITEWEQSCSWNQQQYNAGYKPPTPPNRDKYPPGIAGDIEAMGGDIALYKSIQENSSWVVVKIAYDSRRKAKESPDQYQEAGRTIYLTWDSSTAVCTASLPWVAGALAIAVADKTKAFGAPCDKAKSLVRLLLQREDQK</sequence>
<name>A0ABP7S9X3_9PSEU</name>
<proteinExistence type="predicted"/>
<dbReference type="Proteomes" id="UP001501747">
    <property type="component" value="Unassembled WGS sequence"/>
</dbReference>
<dbReference type="EMBL" id="BAABAL010000009">
    <property type="protein sequence ID" value="GAA4008865.1"/>
    <property type="molecule type" value="Genomic_DNA"/>
</dbReference>
<accession>A0ABP7S9X3</accession>
<comment type="caution">
    <text evidence="1">The sequence shown here is derived from an EMBL/GenBank/DDBJ whole genome shotgun (WGS) entry which is preliminary data.</text>
</comment>
<gene>
    <name evidence="1" type="ORF">GCM10022247_33860</name>
</gene>
<evidence type="ECO:0000313" key="2">
    <source>
        <dbReference type="Proteomes" id="UP001501747"/>
    </source>
</evidence>
<organism evidence="1 2">
    <name type="scientific">Allokutzneria multivorans</name>
    <dbReference type="NCBI Taxonomy" id="1142134"/>
    <lineage>
        <taxon>Bacteria</taxon>
        <taxon>Bacillati</taxon>
        <taxon>Actinomycetota</taxon>
        <taxon>Actinomycetes</taxon>
        <taxon>Pseudonocardiales</taxon>
        <taxon>Pseudonocardiaceae</taxon>
        <taxon>Allokutzneria</taxon>
    </lineage>
</organism>